<sequence length="162" mass="18668">MDQIQHRYVEVNGLKLHVAETETGPAAVMFLHGFPGYSWHHQMIAVADAGYRAISPNYRDVFRFQFTLAADGGLCWKTAGFGLTATGGFGDWIWQADQGFQHHLRFSLGSLRALALNQQKQLSQHARRHRLPLAPLRRRAQRQQRPGRVLHRRIRHLQYDPH</sequence>
<keyword evidence="2" id="KW-1185">Reference proteome</keyword>
<dbReference type="PANTHER" id="PTHR43329">
    <property type="entry name" value="EPOXIDE HYDROLASE"/>
    <property type="match status" value="1"/>
</dbReference>
<dbReference type="AlphaFoldDB" id="A0AAV6IS45"/>
<dbReference type="Proteomes" id="UP000823749">
    <property type="component" value="Chromosome 10"/>
</dbReference>
<evidence type="ECO:0000313" key="2">
    <source>
        <dbReference type="Proteomes" id="UP000823749"/>
    </source>
</evidence>
<proteinExistence type="predicted"/>
<comment type="caution">
    <text evidence="1">The sequence shown here is derived from an EMBL/GenBank/DDBJ whole genome shotgun (WGS) entry which is preliminary data.</text>
</comment>
<dbReference type="InterPro" id="IPR029058">
    <property type="entry name" value="AB_hydrolase_fold"/>
</dbReference>
<dbReference type="Gene3D" id="3.40.50.1820">
    <property type="entry name" value="alpha/beta hydrolase"/>
    <property type="match status" value="1"/>
</dbReference>
<dbReference type="SUPFAM" id="SSF53474">
    <property type="entry name" value="alpha/beta-Hydrolases"/>
    <property type="match status" value="1"/>
</dbReference>
<dbReference type="EMBL" id="JACTNZ010000010">
    <property type="protein sequence ID" value="KAG5529384.1"/>
    <property type="molecule type" value="Genomic_DNA"/>
</dbReference>
<gene>
    <name evidence="1" type="ORF">RHGRI_029936</name>
</gene>
<name>A0AAV6IS45_9ERIC</name>
<protein>
    <submittedName>
        <fullName evidence="1">Uncharacterized protein</fullName>
    </submittedName>
</protein>
<organism evidence="1 2">
    <name type="scientific">Rhododendron griersonianum</name>
    <dbReference type="NCBI Taxonomy" id="479676"/>
    <lineage>
        <taxon>Eukaryota</taxon>
        <taxon>Viridiplantae</taxon>
        <taxon>Streptophyta</taxon>
        <taxon>Embryophyta</taxon>
        <taxon>Tracheophyta</taxon>
        <taxon>Spermatophyta</taxon>
        <taxon>Magnoliopsida</taxon>
        <taxon>eudicotyledons</taxon>
        <taxon>Gunneridae</taxon>
        <taxon>Pentapetalae</taxon>
        <taxon>asterids</taxon>
        <taxon>Ericales</taxon>
        <taxon>Ericaceae</taxon>
        <taxon>Ericoideae</taxon>
        <taxon>Rhodoreae</taxon>
        <taxon>Rhododendron</taxon>
    </lineage>
</organism>
<evidence type="ECO:0000313" key="1">
    <source>
        <dbReference type="EMBL" id="KAG5529384.1"/>
    </source>
</evidence>
<accession>A0AAV6IS45</accession>
<reference evidence="1" key="1">
    <citation type="submission" date="2020-08" db="EMBL/GenBank/DDBJ databases">
        <title>Plant Genome Project.</title>
        <authorList>
            <person name="Zhang R.-G."/>
        </authorList>
    </citation>
    <scope>NUCLEOTIDE SEQUENCE</scope>
    <source>
        <strain evidence="1">WSP0</strain>
        <tissue evidence="1">Leaf</tissue>
    </source>
</reference>